<reference evidence="1 2" key="1">
    <citation type="submission" date="2021-06" db="EMBL/GenBank/DDBJ databases">
        <title>Caerostris extrusa draft genome.</title>
        <authorList>
            <person name="Kono N."/>
            <person name="Arakawa K."/>
        </authorList>
    </citation>
    <scope>NUCLEOTIDE SEQUENCE [LARGE SCALE GENOMIC DNA]</scope>
</reference>
<dbReference type="Proteomes" id="UP001054945">
    <property type="component" value="Unassembled WGS sequence"/>
</dbReference>
<keyword evidence="2" id="KW-1185">Reference proteome</keyword>
<sequence length="169" mass="19326">MKSYAITENSPDTDSSLITTCLNLMTPNLSVCHTSIILNSKIDLIQGSLKTNRLFDEEWKKYTQGPPQNGIQSFSYYSLNQWKDIASEGNETLTWCTRCTNKPEVQWVAPRVHHKVAFRTSTTSLRLLALHPTVLMCSSQIQAWKLSNLQQFPTSRQIVLTCFFFYLAL</sequence>
<proteinExistence type="predicted"/>
<accession>A0AAV4SK15</accession>
<dbReference type="AlphaFoldDB" id="A0AAV4SK15"/>
<dbReference type="EMBL" id="BPLR01009454">
    <property type="protein sequence ID" value="GIY32088.1"/>
    <property type="molecule type" value="Genomic_DNA"/>
</dbReference>
<gene>
    <name evidence="1" type="ORF">CEXT_44561</name>
</gene>
<protein>
    <submittedName>
        <fullName evidence="1">Uncharacterized protein</fullName>
    </submittedName>
</protein>
<name>A0AAV4SK15_CAEEX</name>
<evidence type="ECO:0000313" key="2">
    <source>
        <dbReference type="Proteomes" id="UP001054945"/>
    </source>
</evidence>
<evidence type="ECO:0000313" key="1">
    <source>
        <dbReference type="EMBL" id="GIY32088.1"/>
    </source>
</evidence>
<comment type="caution">
    <text evidence="1">The sequence shown here is derived from an EMBL/GenBank/DDBJ whole genome shotgun (WGS) entry which is preliminary data.</text>
</comment>
<organism evidence="1 2">
    <name type="scientific">Caerostris extrusa</name>
    <name type="common">Bark spider</name>
    <name type="synonym">Caerostris bankana</name>
    <dbReference type="NCBI Taxonomy" id="172846"/>
    <lineage>
        <taxon>Eukaryota</taxon>
        <taxon>Metazoa</taxon>
        <taxon>Ecdysozoa</taxon>
        <taxon>Arthropoda</taxon>
        <taxon>Chelicerata</taxon>
        <taxon>Arachnida</taxon>
        <taxon>Araneae</taxon>
        <taxon>Araneomorphae</taxon>
        <taxon>Entelegynae</taxon>
        <taxon>Araneoidea</taxon>
        <taxon>Araneidae</taxon>
        <taxon>Caerostris</taxon>
    </lineage>
</organism>